<dbReference type="InterPro" id="IPR036388">
    <property type="entry name" value="WH-like_DNA-bd_sf"/>
</dbReference>
<comment type="caution">
    <text evidence="1">The sequence shown here is derived from an EMBL/GenBank/DDBJ whole genome shotgun (WGS) entry which is preliminary data.</text>
</comment>
<dbReference type="Gene3D" id="1.10.10.10">
    <property type="entry name" value="Winged helix-like DNA-binding domain superfamily/Winged helix DNA-binding domain"/>
    <property type="match status" value="1"/>
</dbReference>
<proteinExistence type="predicted"/>
<dbReference type="EMBL" id="BART01031748">
    <property type="protein sequence ID" value="GAH17125.1"/>
    <property type="molecule type" value="Genomic_DNA"/>
</dbReference>
<name>X1E9S9_9ZZZZ</name>
<accession>X1E9S9</accession>
<evidence type="ECO:0000313" key="1">
    <source>
        <dbReference type="EMBL" id="GAH17125.1"/>
    </source>
</evidence>
<sequence>MEEFLKNFQLSDNAIKLYIKCLGQQPFSSVELYSFMPNISQEDFNNILEDIIDNGLFIPNSNQNLGILQYLAIPPIKPILNYYENINNNLTSIKKQLQLLLSKSLTKIFQDNQIIELDTVYDATQELRKDVEEDVIIQKQDIDDIVEGMENLK</sequence>
<dbReference type="AlphaFoldDB" id="X1E9S9"/>
<protein>
    <submittedName>
        <fullName evidence="1">Uncharacterized protein</fullName>
    </submittedName>
</protein>
<feature type="non-terminal residue" evidence="1">
    <location>
        <position position="153"/>
    </location>
</feature>
<gene>
    <name evidence="1" type="ORF">S01H4_55072</name>
</gene>
<reference evidence="1" key="1">
    <citation type="journal article" date="2014" name="Front. Microbiol.">
        <title>High frequency of phylogenetically diverse reductive dehalogenase-homologous genes in deep subseafloor sedimentary metagenomes.</title>
        <authorList>
            <person name="Kawai M."/>
            <person name="Futagami T."/>
            <person name="Toyoda A."/>
            <person name="Takaki Y."/>
            <person name="Nishi S."/>
            <person name="Hori S."/>
            <person name="Arai W."/>
            <person name="Tsubouchi T."/>
            <person name="Morono Y."/>
            <person name="Uchiyama I."/>
            <person name="Ito T."/>
            <person name="Fujiyama A."/>
            <person name="Inagaki F."/>
            <person name="Takami H."/>
        </authorList>
    </citation>
    <scope>NUCLEOTIDE SEQUENCE</scope>
    <source>
        <strain evidence="1">Expedition CK06-06</strain>
    </source>
</reference>
<organism evidence="1">
    <name type="scientific">marine sediment metagenome</name>
    <dbReference type="NCBI Taxonomy" id="412755"/>
    <lineage>
        <taxon>unclassified sequences</taxon>
        <taxon>metagenomes</taxon>
        <taxon>ecological metagenomes</taxon>
    </lineage>
</organism>